<evidence type="ECO:0000256" key="4">
    <source>
        <dbReference type="RuleBase" id="RU004003"/>
    </source>
</evidence>
<keyword evidence="5" id="KW-0813">Transport</keyword>
<dbReference type="Pfam" id="PF03958">
    <property type="entry name" value="Secretin_N"/>
    <property type="match status" value="1"/>
</dbReference>
<feature type="domain" description="NolW-like" evidence="7">
    <location>
        <begin position="137"/>
        <end position="196"/>
    </location>
</feature>
<dbReference type="GO" id="GO:0009306">
    <property type="term" value="P:protein secretion"/>
    <property type="evidence" value="ECO:0007669"/>
    <property type="project" value="InterPro"/>
</dbReference>
<organism evidence="8 9">
    <name type="scientific">Allisonella histaminiformans</name>
    <dbReference type="NCBI Taxonomy" id="209880"/>
    <lineage>
        <taxon>Bacteria</taxon>
        <taxon>Bacillati</taxon>
        <taxon>Bacillota</taxon>
        <taxon>Negativicutes</taxon>
        <taxon>Veillonellales</taxon>
        <taxon>Veillonellaceae</taxon>
        <taxon>Allisonella</taxon>
    </lineage>
</organism>
<keyword evidence="2" id="KW-0732">Signal</keyword>
<dbReference type="PANTHER" id="PTHR30332">
    <property type="entry name" value="PROBABLE GENERAL SECRETION PATHWAY PROTEIN D"/>
    <property type="match status" value="1"/>
</dbReference>
<evidence type="ECO:0000256" key="5">
    <source>
        <dbReference type="RuleBase" id="RU004004"/>
    </source>
</evidence>
<dbReference type="Gene3D" id="3.30.1370.130">
    <property type="match status" value="1"/>
</dbReference>
<evidence type="ECO:0000313" key="8">
    <source>
        <dbReference type="EMBL" id="SDA46330.1"/>
    </source>
</evidence>
<sequence>MGKMAGYRHNGEFRINEHSSRKAAVVIAGLLTGLWLSFALGGPSAAAEEGRNADGRISLHVSQAPAGGVLQALASMTGKNIVLSGQISQTITADLENVTPMEAIRHVADTGGLQIRDAGDTLFVAGDGGEKSAGSVRCFYLSYADAEEVAENLKTVLKTGSASANAGANLVVVRASPGELMGAEMLISALDKPERQAKVEAQVLAVNKSHTKELGIDWDFKSLTGSAPYEEGEGKHSGRRYVKMPEGYAGISYGKSVAGAPYTFFFQARLNALVSKGQAEVLARPNVVTLNGRKAKILIGSEIPVLVDHIENGVTTTTIEYKEAGISLSYTPVISEHDEITARIEAEVSTPYLEPEMKAYRIVTRKAQTMVRIKSGDIITIGGLIDHEKNESVRRIPVLGDIPILGRLFQSHNKNRADSEIVIAIKADILE</sequence>
<accession>A0A1G5VKH4</accession>
<evidence type="ECO:0000313" key="9">
    <source>
        <dbReference type="Proteomes" id="UP000199689"/>
    </source>
</evidence>
<dbReference type="InterPro" id="IPR038591">
    <property type="entry name" value="NolW-like_sf"/>
</dbReference>
<dbReference type="InterPro" id="IPR001775">
    <property type="entry name" value="GspD/PilQ"/>
</dbReference>
<keyword evidence="9" id="KW-1185">Reference proteome</keyword>
<dbReference type="EMBL" id="FMXA01000007">
    <property type="protein sequence ID" value="SDA46330.1"/>
    <property type="molecule type" value="Genomic_DNA"/>
</dbReference>
<dbReference type="PRINTS" id="PR00811">
    <property type="entry name" value="BCTERIALGSPD"/>
</dbReference>
<evidence type="ECO:0000256" key="2">
    <source>
        <dbReference type="ARBA" id="ARBA00022729"/>
    </source>
</evidence>
<name>A0A1G5VKH4_9FIRM</name>
<evidence type="ECO:0000256" key="1">
    <source>
        <dbReference type="ARBA" id="ARBA00004370"/>
    </source>
</evidence>
<evidence type="ECO:0000259" key="7">
    <source>
        <dbReference type="Pfam" id="PF03958"/>
    </source>
</evidence>
<dbReference type="InterPro" id="IPR005644">
    <property type="entry name" value="NolW-like"/>
</dbReference>
<keyword evidence="3" id="KW-0472">Membrane</keyword>
<dbReference type="GO" id="GO:0015627">
    <property type="term" value="C:type II protein secretion system complex"/>
    <property type="evidence" value="ECO:0007669"/>
    <property type="project" value="TreeGrafter"/>
</dbReference>
<dbReference type="PANTHER" id="PTHR30332:SF17">
    <property type="entry name" value="TYPE IV PILIATION SYSTEM PROTEIN DR_0774-RELATED"/>
    <property type="match status" value="1"/>
</dbReference>
<reference evidence="8 9" key="1">
    <citation type="submission" date="2016-10" db="EMBL/GenBank/DDBJ databases">
        <authorList>
            <person name="de Groot N.N."/>
        </authorList>
    </citation>
    <scope>NUCLEOTIDE SEQUENCE [LARGE SCALE GENOMIC DNA]</scope>
    <source>
        <strain evidence="8 9">DSM 15230</strain>
    </source>
</reference>
<dbReference type="InterPro" id="IPR050810">
    <property type="entry name" value="Bact_Secretion_Sys_Channel"/>
</dbReference>
<comment type="similarity">
    <text evidence="4">Belongs to the bacterial secretin family.</text>
</comment>
<protein>
    <submittedName>
        <fullName evidence="8">Protein transport protein HofQ</fullName>
    </submittedName>
</protein>
<proteinExistence type="inferred from homology"/>
<dbReference type="Pfam" id="PF00263">
    <property type="entry name" value="Secretin"/>
    <property type="match status" value="1"/>
</dbReference>
<feature type="domain" description="Type II/III secretion system secretin-like" evidence="6">
    <location>
        <begin position="272"/>
        <end position="430"/>
    </location>
</feature>
<dbReference type="Gene3D" id="3.30.1370.120">
    <property type="match status" value="1"/>
</dbReference>
<comment type="subcellular location">
    <subcellularLocation>
        <location evidence="5">Cell outer membrane</location>
    </subcellularLocation>
    <subcellularLocation>
        <location evidence="1">Membrane</location>
    </subcellularLocation>
</comment>
<dbReference type="AlphaFoldDB" id="A0A1G5VKH4"/>
<evidence type="ECO:0000256" key="3">
    <source>
        <dbReference type="ARBA" id="ARBA00023136"/>
    </source>
</evidence>
<dbReference type="InterPro" id="IPR004846">
    <property type="entry name" value="T2SS/T3SS_dom"/>
</dbReference>
<gene>
    <name evidence="8" type="ORF">SAMN02910343_00720</name>
</gene>
<dbReference type="GO" id="GO:0009279">
    <property type="term" value="C:cell outer membrane"/>
    <property type="evidence" value="ECO:0007669"/>
    <property type="project" value="UniProtKB-SubCell"/>
</dbReference>
<evidence type="ECO:0000259" key="6">
    <source>
        <dbReference type="Pfam" id="PF00263"/>
    </source>
</evidence>
<dbReference type="Proteomes" id="UP000199689">
    <property type="component" value="Unassembled WGS sequence"/>
</dbReference>
<dbReference type="STRING" id="209880.SAMN02910343_00720"/>